<dbReference type="AlphaFoldDB" id="A0A8M1KCX1"/>
<dbReference type="InterPro" id="IPR033516">
    <property type="entry name" value="CARD8/ASC/NALP1_CARD"/>
</dbReference>
<comment type="subcellular location">
    <subcellularLocation>
        <location evidence="2">Basolateral cell membrane</location>
    </subcellularLocation>
    <subcellularLocation>
        <location evidence="3">Cell membrane</location>
        <topology evidence="3">Lipid-anchor</topology>
    </subcellularLocation>
    <subcellularLocation>
        <location evidence="1">Inflammasome</location>
    </subcellularLocation>
</comment>
<gene>
    <name evidence="18" type="primary">LOC105894201</name>
</gene>
<proteinExistence type="inferred from homology"/>
<keyword evidence="8" id="KW-0378">Hydrolase</keyword>
<dbReference type="PANTHER" id="PTHR24106">
    <property type="entry name" value="NACHT, LRR AND CARD DOMAINS-CONTAINING"/>
    <property type="match status" value="1"/>
</dbReference>
<dbReference type="GO" id="GO:0045087">
    <property type="term" value="P:innate immune response"/>
    <property type="evidence" value="ECO:0007669"/>
    <property type="project" value="UniProtKB-KW"/>
</dbReference>
<keyword evidence="9" id="KW-0677">Repeat</keyword>
<keyword evidence="8" id="KW-0645">Protease</keyword>
<dbReference type="InterPro" id="IPR001611">
    <property type="entry name" value="Leu-rich_rpt"/>
</dbReference>
<dbReference type="InterPro" id="IPR001315">
    <property type="entry name" value="CARD"/>
</dbReference>
<comment type="similarity">
    <text evidence="13">Belongs to the NOD1-NOD2 family.</text>
</comment>
<dbReference type="OrthoDB" id="2337140at2759"/>
<evidence type="ECO:0000256" key="8">
    <source>
        <dbReference type="ARBA" id="ARBA00022670"/>
    </source>
</evidence>
<dbReference type="InterPro" id="IPR025307">
    <property type="entry name" value="FIIND_dom"/>
</dbReference>
<evidence type="ECO:0000313" key="17">
    <source>
        <dbReference type="Proteomes" id="UP000515152"/>
    </source>
</evidence>
<dbReference type="GO" id="GO:0012501">
    <property type="term" value="P:programmed cell death"/>
    <property type="evidence" value="ECO:0007669"/>
    <property type="project" value="UniProtKB-KW"/>
</dbReference>
<dbReference type="Proteomes" id="UP000515152">
    <property type="component" value="Unplaced"/>
</dbReference>
<dbReference type="PROSITE" id="PS50209">
    <property type="entry name" value="CARD"/>
    <property type="match status" value="1"/>
</dbReference>
<evidence type="ECO:0000256" key="6">
    <source>
        <dbReference type="ARBA" id="ARBA00022590"/>
    </source>
</evidence>
<evidence type="ECO:0000256" key="12">
    <source>
        <dbReference type="ARBA" id="ARBA00023233"/>
    </source>
</evidence>
<evidence type="ECO:0000256" key="3">
    <source>
        <dbReference type="ARBA" id="ARBA00004193"/>
    </source>
</evidence>
<keyword evidence="7" id="KW-0433">Leucine-rich repeat</keyword>
<evidence type="ECO:0000256" key="13">
    <source>
        <dbReference type="ARBA" id="ARBA00038296"/>
    </source>
</evidence>
<feature type="domain" description="CARD" evidence="15">
    <location>
        <begin position="676"/>
        <end position="762"/>
    </location>
</feature>
<dbReference type="GO" id="GO:0008233">
    <property type="term" value="F:peptidase activity"/>
    <property type="evidence" value="ECO:0007669"/>
    <property type="project" value="UniProtKB-KW"/>
</dbReference>
<protein>
    <submittedName>
        <fullName evidence="18">NACHT, LRR and PYD domains-containing protein 1 homolog isoform X1</fullName>
    </submittedName>
</protein>
<feature type="region of interest" description="Disordered" evidence="14">
    <location>
        <begin position="628"/>
        <end position="676"/>
    </location>
</feature>
<dbReference type="Pfam" id="PF13516">
    <property type="entry name" value="LRR_6"/>
    <property type="match status" value="2"/>
</dbReference>
<name>A0A8M1KCX1_CLUHA</name>
<dbReference type="SMART" id="SM00368">
    <property type="entry name" value="LRR_RI"/>
    <property type="match status" value="3"/>
</dbReference>
<evidence type="ECO:0000256" key="7">
    <source>
        <dbReference type="ARBA" id="ARBA00022614"/>
    </source>
</evidence>
<accession>A0A8M1KCX1</accession>
<dbReference type="Pfam" id="PF00619">
    <property type="entry name" value="CARD"/>
    <property type="match status" value="1"/>
</dbReference>
<keyword evidence="10" id="KW-0391">Immunity</keyword>
<evidence type="ECO:0000256" key="9">
    <source>
        <dbReference type="ARBA" id="ARBA00022737"/>
    </source>
</evidence>
<evidence type="ECO:0000256" key="14">
    <source>
        <dbReference type="SAM" id="MobiDB-lite"/>
    </source>
</evidence>
<dbReference type="GO" id="GO:0042981">
    <property type="term" value="P:regulation of apoptotic process"/>
    <property type="evidence" value="ECO:0007669"/>
    <property type="project" value="InterPro"/>
</dbReference>
<dbReference type="InterPro" id="IPR041267">
    <property type="entry name" value="NLRP_HD2"/>
</dbReference>
<dbReference type="GO" id="GO:0061702">
    <property type="term" value="C:canonical inflammasome complex"/>
    <property type="evidence" value="ECO:0007669"/>
    <property type="project" value="UniProtKB-SubCell"/>
</dbReference>
<sequence>MPDQQQTSQLSALFRAATLHDLHTTAVDLALQSKNGHLDLFLRFLLGLSLESNQNLLSHLLPQTRSQSQSSEQTAQCVKQKIRDQNKSDRKINLFYCLNELNHHAVVEDIDRSSGTLCVDMLLPGKWETKIFEFKIPKEQLDEFDLQKYIKTPEEDLTELLSLDEVLQKLVPVVTYSTSAVLYYCDLTEKSCSYLASALTSHSSSLTQLNLGFNELLGDSGVELLCSALSHQNCKLEELLLINCDLTQKSCSYLASALISHSSSLTQLDLGGNRLSASDVEQLSALVNDPNYKLETLIVDGRIFRRESPAAAAASASSSHSSDAAELHLTDKTQQDPGAQLLSDDTPNSDDPQRSCKSCAEVPDTSHWVLVEPEVSTEKSVSTYSLSSPAGSYECSESGLRWSCAGPVTLQYRFTDWHVYAEELAHMQYRPAGPLMDISLMSGELEEIHLPHFLCLGGCEASVCDAVRVLHGRDSGVCVEVCELTRRHARLAHPSFSPRGVIYYLKSLLFPISVHSEVLVYQSSTSPLVFHTYLLPEDAHLRQRVERVEEKLRGVWVPNPQPIMPLQMDGFYSLMTDCTSKILPEKLMLRYSKTTPNFIKVKLPEAAASFHMVLFSSADSRGQSVWTAELQSGDDGPLPESRGRTRDAPTEVQPSPAVNTNSGDYLQPSRSPGQVGRQEAADFVDDNRAELISRVTEVMPIADELLDQRVIGRETYSNIQAAPTSEDKMRVLYEGLHSAGAQGKSIFYRILQAQQPLLVEDL</sequence>
<keyword evidence="12" id="KW-1271">Inflammasome</keyword>
<dbReference type="GO" id="GO:0006508">
    <property type="term" value="P:proteolysis"/>
    <property type="evidence" value="ECO:0007669"/>
    <property type="project" value="UniProtKB-KW"/>
</dbReference>
<dbReference type="GeneID" id="105894201"/>
<evidence type="ECO:0000256" key="4">
    <source>
        <dbReference type="ARBA" id="ARBA00022490"/>
    </source>
</evidence>
<evidence type="ECO:0000256" key="11">
    <source>
        <dbReference type="ARBA" id="ARBA00023198"/>
    </source>
</evidence>
<reference evidence="18" key="1">
    <citation type="submission" date="2025-08" db="UniProtKB">
        <authorList>
            <consortium name="RefSeq"/>
        </authorList>
    </citation>
    <scope>IDENTIFICATION</scope>
</reference>
<dbReference type="RefSeq" id="XP_042561906.1">
    <property type="nucleotide sequence ID" value="XM_042705972.1"/>
</dbReference>
<dbReference type="GO" id="GO:0006954">
    <property type="term" value="P:inflammatory response"/>
    <property type="evidence" value="ECO:0007669"/>
    <property type="project" value="UniProtKB-KW"/>
</dbReference>
<keyword evidence="5" id="KW-0399">Innate immunity</keyword>
<dbReference type="GO" id="GO:0016323">
    <property type="term" value="C:basolateral plasma membrane"/>
    <property type="evidence" value="ECO:0007669"/>
    <property type="project" value="UniProtKB-SubCell"/>
</dbReference>
<dbReference type="Pfam" id="PF17776">
    <property type="entry name" value="NLRC4_HD2"/>
    <property type="match status" value="1"/>
</dbReference>
<dbReference type="InterPro" id="IPR051261">
    <property type="entry name" value="NLR"/>
</dbReference>
<evidence type="ECO:0000256" key="2">
    <source>
        <dbReference type="ARBA" id="ARBA00004187"/>
    </source>
</evidence>
<feature type="compositionally biased region" description="Polar residues" evidence="14">
    <location>
        <begin position="652"/>
        <end position="672"/>
    </location>
</feature>
<evidence type="ECO:0000259" key="16">
    <source>
        <dbReference type="PROSITE" id="PS51830"/>
    </source>
</evidence>
<evidence type="ECO:0000259" key="15">
    <source>
        <dbReference type="PROSITE" id="PS50209"/>
    </source>
</evidence>
<dbReference type="KEGG" id="char:105894201"/>
<dbReference type="Pfam" id="PF23679">
    <property type="entry name" value="UPA-FIIND"/>
    <property type="match status" value="1"/>
</dbReference>
<dbReference type="CDD" id="cd08330">
    <property type="entry name" value="CARD_ASC_NALP1"/>
    <property type="match status" value="1"/>
</dbReference>
<evidence type="ECO:0000256" key="10">
    <source>
        <dbReference type="ARBA" id="ARBA00022859"/>
    </source>
</evidence>
<evidence type="ECO:0000313" key="18">
    <source>
        <dbReference type="RefSeq" id="XP_042561906.1"/>
    </source>
</evidence>
<keyword evidence="6" id="KW-1210">Necrosis</keyword>
<evidence type="ECO:0000256" key="1">
    <source>
        <dbReference type="ARBA" id="ARBA00004110"/>
    </source>
</evidence>
<keyword evidence="4" id="KW-0963">Cytoplasm</keyword>
<keyword evidence="17" id="KW-1185">Reference proteome</keyword>
<keyword evidence="11" id="KW-0395">Inflammatory response</keyword>
<organism evidence="17 18">
    <name type="scientific">Clupea harengus</name>
    <name type="common">Atlantic herring</name>
    <dbReference type="NCBI Taxonomy" id="7950"/>
    <lineage>
        <taxon>Eukaryota</taxon>
        <taxon>Metazoa</taxon>
        <taxon>Chordata</taxon>
        <taxon>Craniata</taxon>
        <taxon>Vertebrata</taxon>
        <taxon>Euteleostomi</taxon>
        <taxon>Actinopterygii</taxon>
        <taxon>Neopterygii</taxon>
        <taxon>Teleostei</taxon>
        <taxon>Clupei</taxon>
        <taxon>Clupeiformes</taxon>
        <taxon>Clupeoidei</taxon>
        <taxon>Clupeidae</taxon>
        <taxon>Clupea</taxon>
    </lineage>
</organism>
<feature type="domain" description="FIIND" evidence="16">
    <location>
        <begin position="364"/>
        <end position="644"/>
    </location>
</feature>
<evidence type="ECO:0000256" key="5">
    <source>
        <dbReference type="ARBA" id="ARBA00022588"/>
    </source>
</evidence>
<dbReference type="Pfam" id="PF13553">
    <property type="entry name" value="FIIND"/>
    <property type="match status" value="1"/>
</dbReference>
<feature type="region of interest" description="Disordered" evidence="14">
    <location>
        <begin position="332"/>
        <end position="359"/>
    </location>
</feature>
<dbReference type="PROSITE" id="PS51830">
    <property type="entry name" value="FIIND"/>
    <property type="match status" value="1"/>
</dbReference>